<feature type="domain" description="Quinate/shikimate 5-dehydrogenase/glutamyl-tRNA reductase" evidence="9">
    <location>
        <begin position="126"/>
        <end position="192"/>
    </location>
</feature>
<feature type="binding site" evidence="8">
    <location>
        <position position="65"/>
    </location>
    <ligand>
        <name>shikimate</name>
        <dbReference type="ChEBI" id="CHEBI:36208"/>
    </ligand>
</feature>
<evidence type="ECO:0000256" key="5">
    <source>
        <dbReference type="ARBA" id="ARBA00023002"/>
    </source>
</evidence>
<dbReference type="GO" id="GO:0019632">
    <property type="term" value="P:shikimate metabolic process"/>
    <property type="evidence" value="ECO:0007669"/>
    <property type="project" value="InterPro"/>
</dbReference>
<keyword evidence="5 8" id="KW-0560">Oxidoreductase</keyword>
<evidence type="ECO:0000259" key="9">
    <source>
        <dbReference type="Pfam" id="PF01488"/>
    </source>
</evidence>
<dbReference type="AlphaFoldDB" id="A0AAE3VKH2"/>
<keyword evidence="3 8" id="KW-0028">Amino-acid biosynthesis</keyword>
<gene>
    <name evidence="8" type="primary">aroE</name>
    <name evidence="12" type="ORF">J2S73_000163</name>
</gene>
<dbReference type="SUPFAM" id="SSF51735">
    <property type="entry name" value="NAD(P)-binding Rossmann-fold domains"/>
    <property type="match status" value="1"/>
</dbReference>
<evidence type="ECO:0000313" key="12">
    <source>
        <dbReference type="EMBL" id="MDQ0313726.1"/>
    </source>
</evidence>
<feature type="domain" description="Shikimate dehydrogenase substrate binding N-terminal" evidence="10">
    <location>
        <begin position="10"/>
        <end position="92"/>
    </location>
</feature>
<dbReference type="PANTHER" id="PTHR21089:SF1">
    <property type="entry name" value="BIFUNCTIONAL 3-DEHYDROQUINATE DEHYDRATASE_SHIKIMATE DEHYDROGENASE, CHLOROPLASTIC"/>
    <property type="match status" value="1"/>
</dbReference>
<evidence type="ECO:0000256" key="6">
    <source>
        <dbReference type="ARBA" id="ARBA00023141"/>
    </source>
</evidence>
<feature type="active site" description="Proton acceptor" evidence="8">
    <location>
        <position position="69"/>
    </location>
</feature>
<feature type="binding site" evidence="8">
    <location>
        <position position="90"/>
    </location>
    <ligand>
        <name>shikimate</name>
        <dbReference type="ChEBI" id="CHEBI:36208"/>
    </ligand>
</feature>
<feature type="binding site" evidence="8">
    <location>
        <position position="220"/>
    </location>
    <ligand>
        <name>shikimate</name>
        <dbReference type="ChEBI" id="CHEBI:36208"/>
    </ligand>
</feature>
<dbReference type="GO" id="GO:0050661">
    <property type="term" value="F:NADP binding"/>
    <property type="evidence" value="ECO:0007669"/>
    <property type="project" value="InterPro"/>
</dbReference>
<proteinExistence type="inferred from homology"/>
<feature type="binding site" evidence="8">
    <location>
        <position position="241"/>
    </location>
    <ligand>
        <name>NADP(+)</name>
        <dbReference type="ChEBI" id="CHEBI:58349"/>
    </ligand>
</feature>
<dbReference type="Gene3D" id="3.40.50.720">
    <property type="entry name" value="NAD(P)-binding Rossmann-like Domain"/>
    <property type="match status" value="1"/>
</dbReference>
<dbReference type="GO" id="GO:0008652">
    <property type="term" value="P:amino acid biosynthetic process"/>
    <property type="evidence" value="ECO:0007669"/>
    <property type="project" value="UniProtKB-KW"/>
</dbReference>
<comment type="subunit">
    <text evidence="8">Homodimer.</text>
</comment>
<dbReference type="InterPro" id="IPR006151">
    <property type="entry name" value="Shikm_DH/Glu-tRNA_Rdtase"/>
</dbReference>
<dbReference type="InterPro" id="IPR011342">
    <property type="entry name" value="Shikimate_DH"/>
</dbReference>
<dbReference type="GO" id="GO:0009073">
    <property type="term" value="P:aromatic amino acid family biosynthetic process"/>
    <property type="evidence" value="ECO:0007669"/>
    <property type="project" value="UniProtKB-KW"/>
</dbReference>
<evidence type="ECO:0000256" key="2">
    <source>
        <dbReference type="ARBA" id="ARBA00012962"/>
    </source>
</evidence>
<organism evidence="12 13">
    <name type="scientific">Amorphus orientalis</name>
    <dbReference type="NCBI Taxonomy" id="649198"/>
    <lineage>
        <taxon>Bacteria</taxon>
        <taxon>Pseudomonadati</taxon>
        <taxon>Pseudomonadota</taxon>
        <taxon>Alphaproteobacteria</taxon>
        <taxon>Hyphomicrobiales</taxon>
        <taxon>Amorphaceae</taxon>
        <taxon>Amorphus</taxon>
    </lineage>
</organism>
<comment type="function">
    <text evidence="8">Involved in the biosynthesis of the chorismate, which leads to the biosynthesis of aromatic amino acids. Catalyzes the reversible NADPH linked reduction of 3-dehydroshikimate (DHSA) to yield shikimate (SA).</text>
</comment>
<accession>A0AAE3VKH2</accession>
<feature type="domain" description="SDH C-terminal" evidence="11">
    <location>
        <begin position="241"/>
        <end position="271"/>
    </location>
</feature>
<dbReference type="RefSeq" id="WP_306883523.1">
    <property type="nucleotide sequence ID" value="NZ_JAUSUL010000001.1"/>
</dbReference>
<dbReference type="GO" id="GO:0005829">
    <property type="term" value="C:cytosol"/>
    <property type="evidence" value="ECO:0007669"/>
    <property type="project" value="TreeGrafter"/>
</dbReference>
<comment type="pathway">
    <text evidence="1 8">Metabolic intermediate biosynthesis; chorismate biosynthesis; chorismate from D-erythrose 4-phosphate and phosphoenolpyruvate: step 4/7.</text>
</comment>
<evidence type="ECO:0000313" key="13">
    <source>
        <dbReference type="Proteomes" id="UP001229244"/>
    </source>
</evidence>
<protein>
    <recommendedName>
        <fullName evidence="2 8">Shikimate dehydrogenase (NADP(+))</fullName>
        <shortName evidence="8">SDH</shortName>
        <ecNumber evidence="2 8">1.1.1.25</ecNumber>
    </recommendedName>
</protein>
<dbReference type="CDD" id="cd01065">
    <property type="entry name" value="NAD_bind_Shikimate_DH"/>
    <property type="match status" value="1"/>
</dbReference>
<dbReference type="PANTHER" id="PTHR21089">
    <property type="entry name" value="SHIKIMATE DEHYDROGENASE"/>
    <property type="match status" value="1"/>
</dbReference>
<dbReference type="NCBIfam" id="TIGR00507">
    <property type="entry name" value="aroE"/>
    <property type="match status" value="1"/>
</dbReference>
<feature type="binding site" evidence="8">
    <location>
        <position position="248"/>
    </location>
    <ligand>
        <name>shikimate</name>
        <dbReference type="ChEBI" id="CHEBI:36208"/>
    </ligand>
</feature>
<dbReference type="InterPro" id="IPR022893">
    <property type="entry name" value="Shikimate_DH_fam"/>
</dbReference>
<evidence type="ECO:0000256" key="8">
    <source>
        <dbReference type="HAMAP-Rule" id="MF_00222"/>
    </source>
</evidence>
<dbReference type="InterPro" id="IPR041121">
    <property type="entry name" value="SDH_C"/>
</dbReference>
<evidence type="ECO:0000259" key="11">
    <source>
        <dbReference type="Pfam" id="PF18317"/>
    </source>
</evidence>
<keyword evidence="4 8" id="KW-0521">NADP</keyword>
<dbReference type="SUPFAM" id="SSF53223">
    <property type="entry name" value="Aminoacid dehydrogenase-like, N-terminal domain"/>
    <property type="match status" value="1"/>
</dbReference>
<comment type="caution">
    <text evidence="12">The sequence shown here is derived from an EMBL/GenBank/DDBJ whole genome shotgun (WGS) entry which is preliminary data.</text>
</comment>
<evidence type="ECO:0000259" key="10">
    <source>
        <dbReference type="Pfam" id="PF08501"/>
    </source>
</evidence>
<comment type="caution">
    <text evidence="8">Lacks conserved residue(s) required for the propagation of feature annotation.</text>
</comment>
<feature type="binding site" evidence="8">
    <location>
        <position position="105"/>
    </location>
    <ligand>
        <name>shikimate</name>
        <dbReference type="ChEBI" id="CHEBI:36208"/>
    </ligand>
</feature>
<reference evidence="12" key="1">
    <citation type="submission" date="2023-07" db="EMBL/GenBank/DDBJ databases">
        <title>Genomic Encyclopedia of Type Strains, Phase IV (KMG-IV): sequencing the most valuable type-strain genomes for metagenomic binning, comparative biology and taxonomic classification.</title>
        <authorList>
            <person name="Goeker M."/>
        </authorList>
    </citation>
    <scope>NUCLEOTIDE SEQUENCE</scope>
    <source>
        <strain evidence="12">DSM 21202</strain>
    </source>
</reference>
<feature type="binding site" evidence="8">
    <location>
        <begin position="131"/>
        <end position="135"/>
    </location>
    <ligand>
        <name>NADP(+)</name>
        <dbReference type="ChEBI" id="CHEBI:58349"/>
    </ligand>
</feature>
<feature type="binding site" evidence="8">
    <location>
        <begin position="18"/>
        <end position="20"/>
    </location>
    <ligand>
        <name>shikimate</name>
        <dbReference type="ChEBI" id="CHEBI:36208"/>
    </ligand>
</feature>
<sequence length="279" mass="29151">MSLDGPKSGVIGWPIAHSRSPLIHRFWLQTYGLPGAYDAIAVSPETAETFFTTFRSSGLVGANVTVPHKIAAASACDDLSGTAEALGAVNTLWLEGDRLLGDNTDVHGFLANLDEKAPGWEDAEGDALVIGAGGAARAVVYGLISRGLQVVIANRTKERADQLADAYPDARSADYSALAGDLGSYGLVVNTTSLGMAGKGQVPIDLAGAADATVVADIVYVPLETGLLRQARQRGLRTVDGLGMLLHQAAPGFERWFGRRPEITDRLRAAVLADLAGAS</sequence>
<feature type="binding site" evidence="8">
    <location>
        <position position="218"/>
    </location>
    <ligand>
        <name>NADP(+)</name>
        <dbReference type="ChEBI" id="CHEBI:58349"/>
    </ligand>
</feature>
<dbReference type="Pfam" id="PF18317">
    <property type="entry name" value="SDH_C"/>
    <property type="match status" value="1"/>
</dbReference>
<feature type="binding site" evidence="8">
    <location>
        <begin position="154"/>
        <end position="159"/>
    </location>
    <ligand>
        <name>NADP(+)</name>
        <dbReference type="ChEBI" id="CHEBI:58349"/>
    </ligand>
</feature>
<dbReference type="InterPro" id="IPR036291">
    <property type="entry name" value="NAD(P)-bd_dom_sf"/>
</dbReference>
<comment type="similarity">
    <text evidence="8">Belongs to the shikimate dehydrogenase family.</text>
</comment>
<dbReference type="Proteomes" id="UP001229244">
    <property type="component" value="Unassembled WGS sequence"/>
</dbReference>
<dbReference type="GO" id="GO:0009423">
    <property type="term" value="P:chorismate biosynthetic process"/>
    <property type="evidence" value="ECO:0007669"/>
    <property type="project" value="UniProtKB-UniRule"/>
</dbReference>
<dbReference type="HAMAP" id="MF_00222">
    <property type="entry name" value="Shikimate_DH_AroE"/>
    <property type="match status" value="1"/>
</dbReference>
<evidence type="ECO:0000256" key="4">
    <source>
        <dbReference type="ARBA" id="ARBA00022857"/>
    </source>
</evidence>
<dbReference type="NCBIfam" id="NF001312">
    <property type="entry name" value="PRK00258.1-4"/>
    <property type="match status" value="1"/>
</dbReference>
<dbReference type="Gene3D" id="3.40.50.10860">
    <property type="entry name" value="Leucine Dehydrogenase, chain A, domain 1"/>
    <property type="match status" value="1"/>
</dbReference>
<dbReference type="EMBL" id="JAUSUL010000001">
    <property type="protein sequence ID" value="MDQ0313726.1"/>
    <property type="molecule type" value="Genomic_DNA"/>
</dbReference>
<dbReference type="Pfam" id="PF01488">
    <property type="entry name" value="Shikimate_DH"/>
    <property type="match status" value="1"/>
</dbReference>
<keyword evidence="6 8" id="KW-0057">Aromatic amino acid biosynthesis</keyword>
<evidence type="ECO:0000256" key="7">
    <source>
        <dbReference type="ARBA" id="ARBA00049442"/>
    </source>
</evidence>
<evidence type="ECO:0000256" key="3">
    <source>
        <dbReference type="ARBA" id="ARBA00022605"/>
    </source>
</evidence>
<name>A0AAE3VKH2_9HYPH</name>
<dbReference type="GO" id="GO:0004764">
    <property type="term" value="F:shikimate 3-dehydrogenase (NADP+) activity"/>
    <property type="evidence" value="ECO:0007669"/>
    <property type="project" value="UniProtKB-UniRule"/>
</dbReference>
<dbReference type="Pfam" id="PF08501">
    <property type="entry name" value="Shikimate_dh_N"/>
    <property type="match status" value="1"/>
</dbReference>
<comment type="catalytic activity">
    <reaction evidence="7 8">
        <text>shikimate + NADP(+) = 3-dehydroshikimate + NADPH + H(+)</text>
        <dbReference type="Rhea" id="RHEA:17737"/>
        <dbReference type="ChEBI" id="CHEBI:15378"/>
        <dbReference type="ChEBI" id="CHEBI:16630"/>
        <dbReference type="ChEBI" id="CHEBI:36208"/>
        <dbReference type="ChEBI" id="CHEBI:57783"/>
        <dbReference type="ChEBI" id="CHEBI:58349"/>
        <dbReference type="EC" id="1.1.1.25"/>
    </reaction>
</comment>
<keyword evidence="13" id="KW-1185">Reference proteome</keyword>
<dbReference type="InterPro" id="IPR013708">
    <property type="entry name" value="Shikimate_DH-bd_N"/>
</dbReference>
<dbReference type="InterPro" id="IPR046346">
    <property type="entry name" value="Aminoacid_DH-like_N_sf"/>
</dbReference>
<evidence type="ECO:0000256" key="1">
    <source>
        <dbReference type="ARBA" id="ARBA00004871"/>
    </source>
</evidence>
<dbReference type="EC" id="1.1.1.25" evidence="2 8"/>